<evidence type="ECO:0000313" key="3">
    <source>
        <dbReference type="Proteomes" id="UP000510886"/>
    </source>
</evidence>
<dbReference type="Proteomes" id="UP000510886">
    <property type="component" value="Chromosome"/>
</dbReference>
<dbReference type="InterPro" id="IPR010387">
    <property type="entry name" value="QueT"/>
</dbReference>
<dbReference type="RefSeq" id="WP_009553960.1">
    <property type="nucleotide sequence ID" value="NZ_CALVCX010000101.1"/>
</dbReference>
<gene>
    <name evidence="2" type="ORF">GTO87_00545</name>
</gene>
<dbReference type="PANTHER" id="PTHR40044:SF1">
    <property type="entry name" value="INTEGRAL MEMBRANE PROTEIN"/>
    <property type="match status" value="1"/>
</dbReference>
<protein>
    <submittedName>
        <fullName evidence="2">QueT transporter family protein</fullName>
    </submittedName>
</protein>
<accession>A0A7H9EJ58</accession>
<name>A0A7H9EJ58_9LACO</name>
<sequence length="164" mass="17863">MENTSSHTRLVSLVKAALIAALYIALTLINPLSYGAVQFRVSEMLNNLVVFNKRYIWALTLGCAVANINSSLGVVDMVFGTTETLLMTALSYWVSQHISSKVGKLVATVIICAAMSWIIALELFYVMHLPFWASYISVAAGELGAMAVGAILVYLISERIDLTK</sequence>
<proteinExistence type="predicted"/>
<dbReference type="Pfam" id="PF06177">
    <property type="entry name" value="QueT"/>
    <property type="match status" value="1"/>
</dbReference>
<organism evidence="2 3">
    <name type="scientific">Ligilactobacillus saerimneri</name>
    <dbReference type="NCBI Taxonomy" id="228229"/>
    <lineage>
        <taxon>Bacteria</taxon>
        <taxon>Bacillati</taxon>
        <taxon>Bacillota</taxon>
        <taxon>Bacilli</taxon>
        <taxon>Lactobacillales</taxon>
        <taxon>Lactobacillaceae</taxon>
        <taxon>Ligilactobacillus</taxon>
    </lineage>
</organism>
<evidence type="ECO:0000256" key="1">
    <source>
        <dbReference type="SAM" id="Phobius"/>
    </source>
</evidence>
<dbReference type="KEGG" id="lsw:GTO87_00545"/>
<feature type="transmembrane region" description="Helical" evidence="1">
    <location>
        <begin position="55"/>
        <end position="79"/>
    </location>
</feature>
<dbReference type="AlphaFoldDB" id="A0A7H9EJ58"/>
<dbReference type="PANTHER" id="PTHR40044">
    <property type="entry name" value="INTEGRAL MEMBRANE PROTEIN-RELATED"/>
    <property type="match status" value="1"/>
</dbReference>
<reference evidence="2 3" key="1">
    <citation type="submission" date="2020-01" db="EMBL/GenBank/DDBJ databases">
        <title>Complete and circular genome sequences of six lactobacillus isolates from horses.</title>
        <authorList>
            <person name="Hassan H.M."/>
        </authorList>
    </citation>
    <scope>NUCLEOTIDE SEQUENCE [LARGE SCALE GENOMIC DNA]</scope>
    <source>
        <strain evidence="2 3">1A</strain>
    </source>
</reference>
<dbReference type="PIRSF" id="PIRSF031501">
    <property type="entry name" value="QueT"/>
    <property type="match status" value="1"/>
</dbReference>
<dbReference type="EMBL" id="CP047418">
    <property type="protein sequence ID" value="QLL77252.1"/>
    <property type="molecule type" value="Genomic_DNA"/>
</dbReference>
<keyword evidence="1" id="KW-0812">Transmembrane</keyword>
<feature type="transmembrane region" description="Helical" evidence="1">
    <location>
        <begin position="105"/>
        <end position="126"/>
    </location>
</feature>
<keyword evidence="1" id="KW-0472">Membrane</keyword>
<feature type="transmembrane region" description="Helical" evidence="1">
    <location>
        <begin position="12"/>
        <end position="35"/>
    </location>
</feature>
<keyword evidence="1" id="KW-1133">Transmembrane helix</keyword>
<feature type="transmembrane region" description="Helical" evidence="1">
    <location>
        <begin position="132"/>
        <end position="156"/>
    </location>
</feature>
<evidence type="ECO:0000313" key="2">
    <source>
        <dbReference type="EMBL" id="QLL77252.1"/>
    </source>
</evidence>
<dbReference type="GeneID" id="89599060"/>